<dbReference type="PRINTS" id="PR00153">
    <property type="entry name" value="CSAPPISMRASE"/>
</dbReference>
<dbReference type="STRING" id="1051890.A0A3N4LK00"/>
<organism evidence="6 7">
    <name type="scientific">Terfezia boudieri ATCC MYA-4762</name>
    <dbReference type="NCBI Taxonomy" id="1051890"/>
    <lineage>
        <taxon>Eukaryota</taxon>
        <taxon>Fungi</taxon>
        <taxon>Dikarya</taxon>
        <taxon>Ascomycota</taxon>
        <taxon>Pezizomycotina</taxon>
        <taxon>Pezizomycetes</taxon>
        <taxon>Pezizales</taxon>
        <taxon>Pezizaceae</taxon>
        <taxon>Terfezia</taxon>
    </lineage>
</organism>
<keyword evidence="7" id="KW-1185">Reference proteome</keyword>
<dbReference type="FunFam" id="2.40.100.10:FF:000025">
    <property type="entry name" value="Peptidyl-prolyl cis-trans isomerase CYP19-2"/>
    <property type="match status" value="1"/>
</dbReference>
<dbReference type="SUPFAM" id="SSF50891">
    <property type="entry name" value="Cyclophilin-like"/>
    <property type="match status" value="1"/>
</dbReference>
<evidence type="ECO:0000256" key="2">
    <source>
        <dbReference type="ARBA" id="ARBA00023110"/>
    </source>
</evidence>
<comment type="catalytic activity">
    <reaction evidence="1 4">
        <text>[protein]-peptidylproline (omega=180) = [protein]-peptidylproline (omega=0)</text>
        <dbReference type="Rhea" id="RHEA:16237"/>
        <dbReference type="Rhea" id="RHEA-COMP:10747"/>
        <dbReference type="Rhea" id="RHEA-COMP:10748"/>
        <dbReference type="ChEBI" id="CHEBI:83833"/>
        <dbReference type="ChEBI" id="CHEBI:83834"/>
        <dbReference type="EC" id="5.2.1.8"/>
    </reaction>
</comment>
<dbReference type="PANTHER" id="PTHR11071:SF561">
    <property type="entry name" value="PEPTIDYL-PROLYL CIS-TRANS ISOMERASE D-RELATED"/>
    <property type="match status" value="1"/>
</dbReference>
<dbReference type="GO" id="GO:0005737">
    <property type="term" value="C:cytoplasm"/>
    <property type="evidence" value="ECO:0007669"/>
    <property type="project" value="TreeGrafter"/>
</dbReference>
<proteinExistence type="inferred from homology"/>
<comment type="similarity">
    <text evidence="4">Belongs to the cyclophilin-type PPIase family.</text>
</comment>
<comment type="function">
    <text evidence="4">PPIases accelerate the folding of proteins. It catalyzes the cis-trans isomerization of proline imidic peptide bonds in oligopeptides.</text>
</comment>
<reference evidence="6 7" key="1">
    <citation type="journal article" date="2018" name="Nat. Ecol. Evol.">
        <title>Pezizomycetes genomes reveal the molecular basis of ectomycorrhizal truffle lifestyle.</title>
        <authorList>
            <person name="Murat C."/>
            <person name="Payen T."/>
            <person name="Noel B."/>
            <person name="Kuo A."/>
            <person name="Morin E."/>
            <person name="Chen J."/>
            <person name="Kohler A."/>
            <person name="Krizsan K."/>
            <person name="Balestrini R."/>
            <person name="Da Silva C."/>
            <person name="Montanini B."/>
            <person name="Hainaut M."/>
            <person name="Levati E."/>
            <person name="Barry K.W."/>
            <person name="Belfiori B."/>
            <person name="Cichocki N."/>
            <person name="Clum A."/>
            <person name="Dockter R.B."/>
            <person name="Fauchery L."/>
            <person name="Guy J."/>
            <person name="Iotti M."/>
            <person name="Le Tacon F."/>
            <person name="Lindquist E.A."/>
            <person name="Lipzen A."/>
            <person name="Malagnac F."/>
            <person name="Mello A."/>
            <person name="Molinier V."/>
            <person name="Miyauchi S."/>
            <person name="Poulain J."/>
            <person name="Riccioni C."/>
            <person name="Rubini A."/>
            <person name="Sitrit Y."/>
            <person name="Splivallo R."/>
            <person name="Traeger S."/>
            <person name="Wang M."/>
            <person name="Zifcakova L."/>
            <person name="Wipf D."/>
            <person name="Zambonelli A."/>
            <person name="Paolocci F."/>
            <person name="Nowrousian M."/>
            <person name="Ottonello S."/>
            <person name="Baldrian P."/>
            <person name="Spatafora J.W."/>
            <person name="Henrissat B."/>
            <person name="Nagy L.G."/>
            <person name="Aury J.M."/>
            <person name="Wincker P."/>
            <person name="Grigoriev I.V."/>
            <person name="Bonfante P."/>
            <person name="Martin F.M."/>
        </authorList>
    </citation>
    <scope>NUCLEOTIDE SEQUENCE [LARGE SCALE GENOMIC DNA]</scope>
    <source>
        <strain evidence="6 7">ATCC MYA-4762</strain>
    </source>
</reference>
<dbReference type="EC" id="5.2.1.8" evidence="4"/>
<dbReference type="EMBL" id="ML121557">
    <property type="protein sequence ID" value="RPB21799.1"/>
    <property type="molecule type" value="Genomic_DNA"/>
</dbReference>
<feature type="non-terminal residue" evidence="6">
    <location>
        <position position="165"/>
    </location>
</feature>
<dbReference type="InParanoid" id="A0A3N4LK00"/>
<accession>A0A3N4LK00</accession>
<evidence type="ECO:0000259" key="5">
    <source>
        <dbReference type="PROSITE" id="PS50072"/>
    </source>
</evidence>
<dbReference type="InterPro" id="IPR002130">
    <property type="entry name" value="Cyclophilin-type_PPIase_dom"/>
</dbReference>
<protein>
    <recommendedName>
        <fullName evidence="4">Peptidyl-prolyl cis-trans isomerase</fullName>
        <shortName evidence="4">PPIase</shortName>
        <ecNumber evidence="4">5.2.1.8</ecNumber>
    </recommendedName>
</protein>
<dbReference type="Gene3D" id="2.40.100.10">
    <property type="entry name" value="Cyclophilin-like"/>
    <property type="match status" value="1"/>
</dbReference>
<sequence length="165" mass="18080">MSDPIRPRVYIDVTIGNQPAPSPVVIELFTEQVPKTCENFRVLCAGSADKTPTGTPLHYSSSTFHRIISDYLVQGGDITHGNGTGGHSIYGPHFPDENLGWRSIDCPGLVCMANRGPDTNNSQFFITLDAATHLDTKNVCFGQVVSGMETVRRMEEVTVDEKDRP</sequence>
<evidence type="ECO:0000313" key="6">
    <source>
        <dbReference type="EMBL" id="RPB21799.1"/>
    </source>
</evidence>
<evidence type="ECO:0000256" key="1">
    <source>
        <dbReference type="ARBA" id="ARBA00000971"/>
    </source>
</evidence>
<dbReference type="PANTHER" id="PTHR11071">
    <property type="entry name" value="PEPTIDYL-PROLYL CIS-TRANS ISOMERASE"/>
    <property type="match status" value="1"/>
</dbReference>
<dbReference type="PIRSF" id="PIRSF001467">
    <property type="entry name" value="Peptidylpro_ismrse"/>
    <property type="match status" value="1"/>
</dbReference>
<name>A0A3N4LK00_9PEZI</name>
<dbReference type="Proteomes" id="UP000267821">
    <property type="component" value="Unassembled WGS sequence"/>
</dbReference>
<dbReference type="InterPro" id="IPR029000">
    <property type="entry name" value="Cyclophilin-like_dom_sf"/>
</dbReference>
<evidence type="ECO:0000256" key="3">
    <source>
        <dbReference type="ARBA" id="ARBA00023235"/>
    </source>
</evidence>
<dbReference type="OrthoDB" id="407558at2759"/>
<keyword evidence="2 4" id="KW-0697">Rotamase</keyword>
<dbReference type="PROSITE" id="PS50072">
    <property type="entry name" value="CSA_PPIASE_2"/>
    <property type="match status" value="1"/>
</dbReference>
<dbReference type="Pfam" id="PF00160">
    <property type="entry name" value="Pro_isomerase"/>
    <property type="match status" value="1"/>
</dbReference>
<dbReference type="AlphaFoldDB" id="A0A3N4LK00"/>
<gene>
    <name evidence="6" type="ORF">L211DRAFT_789842</name>
</gene>
<keyword evidence="3 4" id="KW-0413">Isomerase</keyword>
<dbReference type="GO" id="GO:0006457">
    <property type="term" value="P:protein folding"/>
    <property type="evidence" value="ECO:0007669"/>
    <property type="project" value="TreeGrafter"/>
</dbReference>
<dbReference type="GO" id="GO:0016018">
    <property type="term" value="F:cyclosporin A binding"/>
    <property type="evidence" value="ECO:0007669"/>
    <property type="project" value="TreeGrafter"/>
</dbReference>
<feature type="domain" description="PPIase cyclophilin-type" evidence="5">
    <location>
        <begin position="10"/>
        <end position="165"/>
    </location>
</feature>
<evidence type="ECO:0000256" key="4">
    <source>
        <dbReference type="RuleBase" id="RU363019"/>
    </source>
</evidence>
<dbReference type="GO" id="GO:0003755">
    <property type="term" value="F:peptidyl-prolyl cis-trans isomerase activity"/>
    <property type="evidence" value="ECO:0007669"/>
    <property type="project" value="UniProtKB-UniRule"/>
</dbReference>
<evidence type="ECO:0000313" key="7">
    <source>
        <dbReference type="Proteomes" id="UP000267821"/>
    </source>
</evidence>
<dbReference type="InterPro" id="IPR024936">
    <property type="entry name" value="Cyclophilin-type_PPIase"/>
</dbReference>